<reference evidence="3" key="1">
    <citation type="journal article" date="2018" name="Genome Biol. Evol.">
        <title>Genomics and development of Lentinus tigrinus, a white-rot wood-decaying mushroom with dimorphic fruiting bodies.</title>
        <authorList>
            <person name="Wu B."/>
            <person name="Xu Z."/>
            <person name="Knudson A."/>
            <person name="Carlson A."/>
            <person name="Chen N."/>
            <person name="Kovaka S."/>
            <person name="LaButti K."/>
            <person name="Lipzen A."/>
            <person name="Pennachio C."/>
            <person name="Riley R."/>
            <person name="Schakwitz W."/>
            <person name="Umezawa K."/>
            <person name="Ohm R.A."/>
            <person name="Grigoriev I.V."/>
            <person name="Nagy L.G."/>
            <person name="Gibbons J."/>
            <person name="Hibbett D."/>
        </authorList>
    </citation>
    <scope>NUCLEOTIDE SEQUENCE [LARGE SCALE GENOMIC DNA]</scope>
    <source>
        <strain evidence="3">ALCF2SS1-6</strain>
    </source>
</reference>
<feature type="region of interest" description="Disordered" evidence="1">
    <location>
        <begin position="17"/>
        <end position="1380"/>
    </location>
</feature>
<feature type="compositionally biased region" description="Polar residues" evidence="1">
    <location>
        <begin position="894"/>
        <end position="903"/>
    </location>
</feature>
<feature type="compositionally biased region" description="Basic and acidic residues" evidence="1">
    <location>
        <begin position="625"/>
        <end position="638"/>
    </location>
</feature>
<feature type="compositionally biased region" description="Acidic residues" evidence="1">
    <location>
        <begin position="614"/>
        <end position="624"/>
    </location>
</feature>
<feature type="compositionally biased region" description="Pro residues" evidence="1">
    <location>
        <begin position="681"/>
        <end position="692"/>
    </location>
</feature>
<accession>A0A5C2SFP9</accession>
<feature type="compositionally biased region" description="Basic and acidic residues" evidence="1">
    <location>
        <begin position="1139"/>
        <end position="1149"/>
    </location>
</feature>
<feature type="compositionally biased region" description="Pro residues" evidence="1">
    <location>
        <begin position="27"/>
        <end position="36"/>
    </location>
</feature>
<evidence type="ECO:0000313" key="4">
    <source>
        <dbReference type="Proteomes" id="UP000313359"/>
    </source>
</evidence>
<feature type="compositionally biased region" description="Basic and acidic residues" evidence="1">
    <location>
        <begin position="794"/>
        <end position="805"/>
    </location>
</feature>
<feature type="compositionally biased region" description="Basic and acidic residues" evidence="1">
    <location>
        <begin position="420"/>
        <end position="432"/>
    </location>
</feature>
<dbReference type="OrthoDB" id="207120at2759"/>
<feature type="compositionally biased region" description="Pro residues" evidence="1">
    <location>
        <begin position="1284"/>
        <end position="1308"/>
    </location>
</feature>
<feature type="compositionally biased region" description="Acidic residues" evidence="1">
    <location>
        <begin position="1192"/>
        <end position="1207"/>
    </location>
</feature>
<feature type="compositionally biased region" description="Pro residues" evidence="1">
    <location>
        <begin position="806"/>
        <end position="824"/>
    </location>
</feature>
<feature type="compositionally biased region" description="Pro residues" evidence="1">
    <location>
        <begin position="1151"/>
        <end position="1168"/>
    </location>
</feature>
<feature type="compositionally biased region" description="Acidic residues" evidence="1">
    <location>
        <begin position="860"/>
        <end position="871"/>
    </location>
</feature>
<feature type="compositionally biased region" description="Pro residues" evidence="1">
    <location>
        <begin position="974"/>
        <end position="999"/>
    </location>
</feature>
<feature type="compositionally biased region" description="Basic and acidic residues" evidence="1">
    <location>
        <begin position="218"/>
        <end position="250"/>
    </location>
</feature>
<organism evidence="3 4">
    <name type="scientific">Lentinus tigrinus ALCF2SS1-6</name>
    <dbReference type="NCBI Taxonomy" id="1328759"/>
    <lineage>
        <taxon>Eukaryota</taxon>
        <taxon>Fungi</taxon>
        <taxon>Dikarya</taxon>
        <taxon>Basidiomycota</taxon>
        <taxon>Agaricomycotina</taxon>
        <taxon>Agaricomycetes</taxon>
        <taxon>Polyporales</taxon>
        <taxon>Polyporaceae</taxon>
        <taxon>Lentinus</taxon>
    </lineage>
</organism>
<feature type="compositionally biased region" description="Polar residues" evidence="1">
    <location>
        <begin position="1332"/>
        <end position="1345"/>
    </location>
</feature>
<feature type="compositionally biased region" description="Basic and acidic residues" evidence="1">
    <location>
        <begin position="76"/>
        <end position="90"/>
    </location>
</feature>
<feature type="domain" description="BBC1/AIM3 cysteine proteinase-fold" evidence="2">
    <location>
        <begin position="1371"/>
        <end position="1541"/>
    </location>
</feature>
<feature type="compositionally biased region" description="Polar residues" evidence="1">
    <location>
        <begin position="270"/>
        <end position="279"/>
    </location>
</feature>
<keyword evidence="4" id="KW-1185">Reference proteome</keyword>
<feature type="compositionally biased region" description="Pro residues" evidence="1">
    <location>
        <begin position="834"/>
        <end position="855"/>
    </location>
</feature>
<feature type="compositionally biased region" description="Pro residues" evidence="1">
    <location>
        <begin position="1063"/>
        <end position="1077"/>
    </location>
</feature>
<feature type="compositionally biased region" description="Pro residues" evidence="1">
    <location>
        <begin position="1221"/>
        <end position="1264"/>
    </location>
</feature>
<sequence length="1542" mass="165579">MTDPPPKKVGSLRDRIAAFENKGSAPAPAPAPVPRPKPGHIVWQPKAASPPTSPRRDSASADDAAEAKHAGMSAADAKESIGKLSLKERMAALQGSTAFGGPAGGGGPPPPRPTTEKPKWKPPPVVQRVEPIGGDDEEKPAAAAAPTGDEAIKTGTADEARSPPATEDGKEPEAEGEQKEEGEPDPEEEERQRRAALAARMARLGGARVGMGPPIFGKKPDIPPKKIQKAEEKPKEEETAPAASHDDEKPAVSPSVQEAAAVELPPSATAEDNTTSASTDYFPPARKGSDTSSLLSPESVASPPQVRSPVMPVPQAPKRAAPPRKRPAKSPSPAPAPVIEQELHESPSPPPPTDDVTAAHKLDEPDASKDTQEPEPVAPHGDLEPEVTESQLVEAVEAAVDSASTKEEAAEETVFAPKPAEPKASEESHAEEVAEPIADVEHITEEPALAHHDTEEEPTVTAPAEEAHPEEHVEKHVKESEAEAELEPPVEEPEEDEAARRKRIAERLAKSGGFNPFAGGLPPPVMRRDSADSARSPPPPMRRDSQHEAARSPSLPATSPKPHLPERKASVGSVHSVLELPSRKQSLDDGGVSREPHASEQSTAPAREVHAEPIEEAYEDEDEATDTRASHEVDDRPDSLANEEEEGKYDDRADHEITRGIQQEEPETYEEDMDKPVEEYVPPPPASRPLPTAPVAHQDLEDDALSPPPPPRRNFPPPPPRAAVPPPPPPPAEEEQEDRASSPEPYDEDQAYTRHAREVGPEHEDEERHVSHDDEDEQLAHFSGEYEPYADDAAAEHEDQPHDEYVPPPPPPRRVSVPPPPPAPVDEVEEEEPVAPPPPPPRRSSVVPPPPPTHAPLPVDEYDEDPEDAEPGDNVFTEEPAPAPHPRQTRPMPQISTSPQTSAAKAISPRDDLDEHELLNDSDGDPIDPGFYSPLKSPGPGSPPASFPTVSPRIPLPPAQGISPLPPLQRVVSPPLPPPHRVVSPSPPPPQRVVSPPPQRVVSPPADLEEDAPPPVSAPRPPVALPAAEQQQEGQEEQEDAEQARRRTIAERMAKLGGIRFGAPPPIPAVRRPPPPEPEAEANQEEGHEKPADPEVAPQEEEEDEFARKQRIAARIAGMGGMRFGMLPGAVPPKPAPRVHRDEEAEEAKSPVPPKRSAPVPPPPPPPPAEEHEEESDYQHVSDSDHVGHEESELEEVTYTDAEEEEAPPVPDRSGRRVSTGPPPVPHTRPLSPPVASPPPVPRTRPPAPPAFTYPPPPHAPPPFAMQETQGDFVMVDQAENVDEPPPPPPPRAARPPPRAPPRAPPAEPETTESQQETPPIPNIDFGGETDLSLSAQWSEDSTQYPPAPPGRSPVAPALPEQPPAPPPHSAPPPSERHFTPDELQAHWGRVGVQVHEISASYYEKSKKHVIGDGSYIGFVHAVLSQVPNAAQPTESLESFGYLVYSQSAAAVQRRVSDIMPGDVIVVNDAKFKGHKGLQSYNQTVGVGAPLVGIISDFEPKKSKVKVYQANQHVGQQSVESASYRLEDLKSGSVKIYRVLEA</sequence>
<feature type="compositionally biased region" description="Acidic residues" evidence="1">
    <location>
        <begin position="664"/>
        <end position="673"/>
    </location>
</feature>
<dbReference type="EMBL" id="ML122258">
    <property type="protein sequence ID" value="RPD62603.1"/>
    <property type="molecule type" value="Genomic_DNA"/>
</dbReference>
<feature type="compositionally biased region" description="Basic and acidic residues" evidence="1">
    <location>
        <begin position="581"/>
        <end position="598"/>
    </location>
</feature>
<dbReference type="Pfam" id="PF25459">
    <property type="entry name" value="AIM3_BBC1_C"/>
    <property type="match status" value="1"/>
</dbReference>
<proteinExistence type="predicted"/>
<evidence type="ECO:0000256" key="1">
    <source>
        <dbReference type="SAM" id="MobiDB-lite"/>
    </source>
</evidence>
<protein>
    <recommendedName>
        <fullName evidence="2">BBC1/AIM3 cysteine proteinase-fold domain-containing protein</fullName>
    </recommendedName>
</protein>
<feature type="compositionally biased region" description="Basic and acidic residues" evidence="1">
    <location>
        <begin position="908"/>
        <end position="919"/>
    </location>
</feature>
<dbReference type="STRING" id="1328759.A0A5C2SFP9"/>
<feature type="compositionally biased region" description="Basic and acidic residues" evidence="1">
    <location>
        <begin position="465"/>
        <end position="481"/>
    </location>
</feature>
<evidence type="ECO:0000259" key="2">
    <source>
        <dbReference type="Pfam" id="PF25459"/>
    </source>
</evidence>
<feature type="compositionally biased region" description="Basic and acidic residues" evidence="1">
    <location>
        <begin position="1042"/>
        <end position="1054"/>
    </location>
</feature>
<feature type="compositionally biased region" description="Basic and acidic residues" evidence="1">
    <location>
        <begin position="649"/>
        <end position="658"/>
    </location>
</feature>
<feature type="compositionally biased region" description="Pro residues" evidence="1">
    <location>
        <begin position="1360"/>
        <end position="1374"/>
    </location>
</feature>
<feature type="compositionally biased region" description="Basic and acidic residues" evidence="1">
    <location>
        <begin position="150"/>
        <end position="181"/>
    </location>
</feature>
<evidence type="ECO:0000313" key="3">
    <source>
        <dbReference type="EMBL" id="RPD62603.1"/>
    </source>
</evidence>
<feature type="compositionally biased region" description="Low complexity" evidence="1">
    <location>
        <begin position="195"/>
        <end position="217"/>
    </location>
</feature>
<feature type="compositionally biased region" description="Basic and acidic residues" evidence="1">
    <location>
        <begin position="751"/>
        <end position="772"/>
    </location>
</feature>
<name>A0A5C2SFP9_9APHY</name>
<feature type="compositionally biased region" description="Pro residues" evidence="1">
    <location>
        <begin position="706"/>
        <end position="731"/>
    </location>
</feature>
<feature type="compositionally biased region" description="Basic and acidic residues" evidence="1">
    <location>
        <begin position="357"/>
        <end position="372"/>
    </location>
</feature>
<feature type="compositionally biased region" description="Acidic residues" evidence="1">
    <location>
        <begin position="482"/>
        <end position="497"/>
    </location>
</feature>
<feature type="compositionally biased region" description="Basic and acidic residues" evidence="1">
    <location>
        <begin position="1177"/>
        <end position="1191"/>
    </location>
</feature>
<gene>
    <name evidence="3" type="ORF">L227DRAFT_609196</name>
</gene>
<feature type="compositionally biased region" description="Basic and acidic residues" evidence="1">
    <location>
        <begin position="541"/>
        <end position="550"/>
    </location>
</feature>
<dbReference type="InterPro" id="IPR057402">
    <property type="entry name" value="AIM3_BBC1_C"/>
</dbReference>
<dbReference type="Proteomes" id="UP000313359">
    <property type="component" value="Unassembled WGS sequence"/>
</dbReference>
<feature type="compositionally biased region" description="Basic and acidic residues" evidence="1">
    <location>
        <begin position="54"/>
        <end position="69"/>
    </location>
</feature>
<feature type="compositionally biased region" description="Pro residues" evidence="1">
    <location>
        <begin position="1013"/>
        <end position="1024"/>
    </location>
</feature>
<feature type="compositionally biased region" description="Basic and acidic residues" evidence="1">
    <location>
        <begin position="439"/>
        <end position="454"/>
    </location>
</feature>